<sequence length="442" mass="52429">MNKVLAIILFILFFILILRITYLYFDDTHNLQIIDNDKLYNTYYNDKKLIFNYSYGLDDDEYHTYLSLCESDILKIDNELRLIELKVTKCNKKLTPNIVNKNLSKIDYIYQRLGFVDSFLFKIPFLEEINDRITFYYKYMNDNNYVVINNIPVYQISKHHHAVEYVYKKIQSNPGTILHVDTHADMNPIKNTNKFFKNYINQTERTDIMNKDFDDLITDIGGVLVPMLLPYDKNNGIFWITPDWVTEPYNSSNIKIALNDETAYFYGGTCPKYTIKRDDKMIDDLDLDVYFTTSNIKYAKNKIDNISNNYILNIDLDYFVCFGGPLYGLDGNDTISHYRTILDLGYALKDDRESEIKETELYNEMHYILKRIDNFLVFIKELKLKNKIPSMIILCDSTRVNFSNYKNNEKKDSEIVHEFMPKYLCFWVHNIVLTNLKKILQS</sequence>
<dbReference type="InterPro" id="IPR024131">
    <property type="entry name" value="UPF0489"/>
</dbReference>
<dbReference type="Pfam" id="PF12640">
    <property type="entry name" value="UPF0489"/>
    <property type="match status" value="1"/>
</dbReference>
<protein>
    <submittedName>
        <fullName evidence="1">Uncharacterized protein</fullName>
    </submittedName>
</protein>
<dbReference type="AlphaFoldDB" id="A0A6C0BS58"/>
<proteinExistence type="predicted"/>
<name>A0A6C0BS58_9ZZZZ</name>
<accession>A0A6C0BS58</accession>
<reference evidence="1" key="1">
    <citation type="journal article" date="2020" name="Nature">
        <title>Giant virus diversity and host interactions through global metagenomics.</title>
        <authorList>
            <person name="Schulz F."/>
            <person name="Roux S."/>
            <person name="Paez-Espino D."/>
            <person name="Jungbluth S."/>
            <person name="Walsh D.A."/>
            <person name="Denef V.J."/>
            <person name="McMahon K.D."/>
            <person name="Konstantinidis K.T."/>
            <person name="Eloe-Fadrosh E.A."/>
            <person name="Kyrpides N.C."/>
            <person name="Woyke T."/>
        </authorList>
    </citation>
    <scope>NUCLEOTIDE SEQUENCE</scope>
    <source>
        <strain evidence="1">GVMAG-M-3300018428-16</strain>
    </source>
</reference>
<dbReference type="EMBL" id="MN739237">
    <property type="protein sequence ID" value="QHS95036.1"/>
    <property type="molecule type" value="Genomic_DNA"/>
</dbReference>
<organism evidence="1">
    <name type="scientific">viral metagenome</name>
    <dbReference type="NCBI Taxonomy" id="1070528"/>
    <lineage>
        <taxon>unclassified sequences</taxon>
        <taxon>metagenomes</taxon>
        <taxon>organismal metagenomes</taxon>
    </lineage>
</organism>
<evidence type="ECO:0000313" key="1">
    <source>
        <dbReference type="EMBL" id="QHS95036.1"/>
    </source>
</evidence>